<dbReference type="EMBL" id="QGTW01000007">
    <property type="protein sequence ID" value="PWW27801.1"/>
    <property type="molecule type" value="Genomic_DNA"/>
</dbReference>
<proteinExistence type="predicted"/>
<evidence type="ECO:0000313" key="1">
    <source>
        <dbReference type="EMBL" id="PWW27801.1"/>
    </source>
</evidence>
<dbReference type="AlphaFoldDB" id="A0A2V3A2N8"/>
<dbReference type="Gene3D" id="1.10.10.10">
    <property type="entry name" value="Winged helix-like DNA-binding domain superfamily/Winged helix DNA-binding domain"/>
    <property type="match status" value="1"/>
</dbReference>
<dbReference type="SUPFAM" id="SSF88659">
    <property type="entry name" value="Sigma3 and sigma4 domains of RNA polymerase sigma factors"/>
    <property type="match status" value="1"/>
</dbReference>
<dbReference type="InterPro" id="IPR036388">
    <property type="entry name" value="WH-like_DNA-bd_sf"/>
</dbReference>
<evidence type="ECO:0000313" key="2">
    <source>
        <dbReference type="Proteomes" id="UP000247150"/>
    </source>
</evidence>
<dbReference type="RefSeq" id="WP_110065437.1">
    <property type="nucleotide sequence ID" value="NZ_QGTW01000007.1"/>
</dbReference>
<comment type="caution">
    <text evidence="1">The sequence shown here is derived from an EMBL/GenBank/DDBJ whole genome shotgun (WGS) entry which is preliminary data.</text>
</comment>
<gene>
    <name evidence="1" type="ORF">DFO73_107111</name>
</gene>
<protein>
    <recommendedName>
        <fullName evidence="3">Sigma-70-like protein</fullName>
    </recommendedName>
</protein>
<reference evidence="1 2" key="1">
    <citation type="submission" date="2018-05" db="EMBL/GenBank/DDBJ databases">
        <title>Freshwater and sediment microbial communities from various areas in North America, analyzing microbe dynamics in response to fracking.</title>
        <authorList>
            <person name="Lamendella R."/>
        </authorList>
    </citation>
    <scope>NUCLEOTIDE SEQUENCE [LARGE SCALE GENOMIC DNA]</scope>
    <source>
        <strain evidence="1 2">15_TX</strain>
    </source>
</reference>
<dbReference type="Proteomes" id="UP000247150">
    <property type="component" value="Unassembled WGS sequence"/>
</dbReference>
<dbReference type="InterPro" id="IPR013324">
    <property type="entry name" value="RNA_pol_sigma_r3/r4-like"/>
</dbReference>
<evidence type="ECO:0008006" key="3">
    <source>
        <dbReference type="Google" id="ProtNLM"/>
    </source>
</evidence>
<organism evidence="1 2">
    <name type="scientific">Cytobacillus oceanisediminis</name>
    <dbReference type="NCBI Taxonomy" id="665099"/>
    <lineage>
        <taxon>Bacteria</taxon>
        <taxon>Bacillati</taxon>
        <taxon>Bacillota</taxon>
        <taxon>Bacilli</taxon>
        <taxon>Bacillales</taxon>
        <taxon>Bacillaceae</taxon>
        <taxon>Cytobacillus</taxon>
    </lineage>
</organism>
<sequence length="82" mass="9686">MLNNKELRRFYMYYAEGKTFKEVAKEERVSDTAIQLSLKKAEKALGFTEEVKREVFKEAISQFLESKGKLLTVQQELSKYRD</sequence>
<accession>A0A2V3A2N8</accession>
<name>A0A2V3A2N8_9BACI</name>